<dbReference type="InterPro" id="IPR003235">
    <property type="entry name" value="Nem_insulin-like_b-type"/>
</dbReference>
<keyword evidence="5" id="KW-1015">Disulfide bond</keyword>
<dbReference type="InterPro" id="IPR036438">
    <property type="entry name" value="Insulin-like_sf"/>
</dbReference>
<dbReference type="Bgee" id="WBGene00002098">
    <property type="expression patterns" value="Expressed in larva"/>
</dbReference>
<feature type="chain" id="PRO_5004290741" evidence="6">
    <location>
        <begin position="20"/>
        <end position="114"/>
    </location>
</feature>
<dbReference type="Pfam" id="PF03488">
    <property type="entry name" value="Ins_beta"/>
    <property type="match status" value="1"/>
</dbReference>
<dbReference type="eggNOG" id="ENOG502T8VM">
    <property type="taxonomic scope" value="Eukaryota"/>
</dbReference>
<evidence type="ECO:0000256" key="2">
    <source>
        <dbReference type="ARBA" id="ARBA00009034"/>
    </source>
</evidence>
<evidence type="ECO:0000256" key="6">
    <source>
        <dbReference type="SAM" id="SignalP"/>
    </source>
</evidence>
<dbReference type="EMBL" id="BX284602">
    <property type="protein sequence ID" value="CCD71046.1"/>
    <property type="molecule type" value="Genomic_DNA"/>
</dbReference>
<protein>
    <submittedName>
        <fullName evidence="7">INSulin related</fullName>
    </submittedName>
</protein>
<dbReference type="GeneID" id="3565586"/>
<dbReference type="Gene3D" id="1.10.100.10">
    <property type="entry name" value="Insulin-like"/>
    <property type="match status" value="1"/>
</dbReference>
<dbReference type="Proteomes" id="UP000001940">
    <property type="component" value="Chromosome II"/>
</dbReference>
<dbReference type="FunCoup" id="Q7JP83">
    <property type="interactions" value="268"/>
</dbReference>
<evidence type="ECO:0000256" key="3">
    <source>
        <dbReference type="ARBA" id="ARBA00022525"/>
    </source>
</evidence>
<dbReference type="RefSeq" id="NP_001022154.1">
    <property type="nucleotide sequence ID" value="NM_001026983.3"/>
</dbReference>
<proteinExistence type="inferred from homology"/>
<evidence type="ECO:0000313" key="8">
    <source>
        <dbReference type="Proteomes" id="UP000001940"/>
    </source>
</evidence>
<dbReference type="AGR" id="WB:WBGene00002098"/>
<dbReference type="WormBase" id="F41G3.17">
    <property type="protein sequence ID" value="CE36544"/>
    <property type="gene ID" value="WBGene00002098"/>
    <property type="gene designation" value="ins-15"/>
</dbReference>
<comment type="similarity">
    <text evidence="2">Belongs to the insulin family.</text>
</comment>
<dbReference type="PaxDb" id="6239-F41G3.17"/>
<gene>
    <name evidence="7 9" type="primary">ins-15</name>
    <name evidence="7" type="ORF">CELE_F41G3.17</name>
    <name evidence="9" type="ORF">F41G3.17</name>
</gene>
<dbReference type="STRING" id="6239.F41G3.17.1"/>
<reference evidence="7 8" key="1">
    <citation type="journal article" date="1998" name="Science">
        <title>Genome sequence of the nematode C. elegans: a platform for investigating biology.</title>
        <authorList>
            <consortium name="The C. elegans sequencing consortium"/>
            <person name="Sulson J.E."/>
            <person name="Waterston R."/>
        </authorList>
    </citation>
    <scope>NUCLEOTIDE SEQUENCE [LARGE SCALE GENOMIC DNA]</scope>
    <source>
        <strain evidence="7 8">Bristol N2</strain>
    </source>
</reference>
<dbReference type="KEGG" id="cel:CELE_F41G3.17"/>
<dbReference type="SUPFAM" id="SSF56994">
    <property type="entry name" value="Insulin-like"/>
    <property type="match status" value="1"/>
</dbReference>
<dbReference type="InParanoid" id="Q7JP83"/>
<comment type="subcellular location">
    <subcellularLocation>
        <location evidence="1">Secreted</location>
    </subcellularLocation>
</comment>
<dbReference type="UCSC" id="F41G3.17">
    <property type="organism name" value="c. elegans"/>
</dbReference>
<evidence type="ECO:0000256" key="1">
    <source>
        <dbReference type="ARBA" id="ARBA00004613"/>
    </source>
</evidence>
<dbReference type="GO" id="GO:0005179">
    <property type="term" value="F:hormone activity"/>
    <property type="evidence" value="ECO:0007669"/>
    <property type="project" value="InterPro"/>
</dbReference>
<dbReference type="OrthoDB" id="5799897at2759"/>
<keyword evidence="8" id="KW-1185">Reference proteome</keyword>
<dbReference type="CTD" id="3565586"/>
<keyword evidence="3" id="KW-0964">Secreted</keyword>
<organism evidence="7 8">
    <name type="scientific">Caenorhabditis elegans</name>
    <dbReference type="NCBI Taxonomy" id="6239"/>
    <lineage>
        <taxon>Eukaryota</taxon>
        <taxon>Metazoa</taxon>
        <taxon>Ecdysozoa</taxon>
        <taxon>Nematoda</taxon>
        <taxon>Chromadorea</taxon>
        <taxon>Rhabditida</taxon>
        <taxon>Rhabditina</taxon>
        <taxon>Rhabditomorpha</taxon>
        <taxon>Rhabditoidea</taxon>
        <taxon>Rhabditidae</taxon>
        <taxon>Peloderinae</taxon>
        <taxon>Caenorhabditis</taxon>
    </lineage>
</organism>
<name>Q7JP83_CAEEL</name>
<evidence type="ECO:0000313" key="7">
    <source>
        <dbReference type="EMBL" id="CCD71046.1"/>
    </source>
</evidence>
<feature type="signal peptide" evidence="6">
    <location>
        <begin position="1"/>
        <end position="19"/>
    </location>
</feature>
<dbReference type="GO" id="GO:0005576">
    <property type="term" value="C:extracellular region"/>
    <property type="evidence" value="ECO:0007669"/>
    <property type="project" value="UniProtKB-SubCell"/>
</dbReference>
<dbReference type="AlphaFoldDB" id="Q7JP83"/>
<evidence type="ECO:0000256" key="5">
    <source>
        <dbReference type="ARBA" id="ARBA00023157"/>
    </source>
</evidence>
<keyword evidence="4 6" id="KW-0732">Signal</keyword>
<evidence type="ECO:0000256" key="4">
    <source>
        <dbReference type="ARBA" id="ARBA00022729"/>
    </source>
</evidence>
<sequence length="114" mass="13036">MKLLPLIVVFALLAVISESYSGNDFQPRDNKHHSYRSCGESLSRRVAFLCNGGAIQTEILRALDCCSTGCTDKQIFSWCDFRKLTRKEKQNYSGLIFRNLNRTQIVSFLLCHVE</sequence>
<evidence type="ECO:0000313" key="9">
    <source>
        <dbReference type="WormBase" id="F41G3.17"/>
    </source>
</evidence>
<accession>Q7JP83</accession>
<dbReference type="HOGENOM" id="CLU_170558_0_0_1"/>